<keyword evidence="5" id="KW-1185">Reference proteome</keyword>
<evidence type="ECO:0000313" key="4">
    <source>
        <dbReference type="EMBL" id="CUT99283.1"/>
    </source>
</evidence>
<evidence type="ECO:0000256" key="2">
    <source>
        <dbReference type="SAM" id="MobiDB-lite"/>
    </source>
</evidence>
<dbReference type="InterPro" id="IPR034857">
    <property type="entry name" value="PB1_TFG"/>
</dbReference>
<feature type="compositionally biased region" description="Polar residues" evidence="2">
    <location>
        <begin position="360"/>
        <end position="369"/>
    </location>
</feature>
<reference evidence="4" key="2">
    <citation type="submission" date="2015-11" db="EMBL/GenBank/DDBJ databases">
        <authorList>
            <person name="Zhang Y."/>
            <person name="Guo Z."/>
        </authorList>
    </citation>
    <scope>NUCLEOTIDE SEQUENCE</scope>
</reference>
<dbReference type="PANTHER" id="PTHR15335">
    <property type="entry name" value="PROTEIN TFG"/>
    <property type="match status" value="1"/>
</dbReference>
<dbReference type="Proteomes" id="UP000017246">
    <property type="component" value="Unassembled WGS sequence"/>
</dbReference>
<dbReference type="OMA" id="YAIRQYK"/>
<dbReference type="EMBL" id="LN902845">
    <property type="protein sequence ID" value="CUT99283.1"/>
    <property type="molecule type" value="Genomic_DNA"/>
</dbReference>
<keyword evidence="1" id="KW-0175">Coiled coil</keyword>
<evidence type="ECO:0000313" key="5">
    <source>
        <dbReference type="Proteomes" id="UP000017246"/>
    </source>
</evidence>
<dbReference type="AlphaFoldDB" id="A0A068Y6Q3"/>
<dbReference type="CDD" id="cd06401">
    <property type="entry name" value="PB1_TFG"/>
    <property type="match status" value="1"/>
</dbReference>
<dbReference type="PROSITE" id="PS51745">
    <property type="entry name" value="PB1"/>
    <property type="match status" value="1"/>
</dbReference>
<dbReference type="GO" id="GO:0070971">
    <property type="term" value="C:endoplasmic reticulum exit site"/>
    <property type="evidence" value="ECO:0007669"/>
    <property type="project" value="TreeGrafter"/>
</dbReference>
<accession>A0A068Y6Q3</accession>
<dbReference type="GO" id="GO:0048208">
    <property type="term" value="P:COPII vesicle coating"/>
    <property type="evidence" value="ECO:0007669"/>
    <property type="project" value="InterPro"/>
</dbReference>
<dbReference type="eggNOG" id="ENOG502QR6R">
    <property type="taxonomic scope" value="Eukaryota"/>
</dbReference>
<dbReference type="OrthoDB" id="1594986at2759"/>
<reference evidence="4" key="1">
    <citation type="journal article" date="2013" name="Nature">
        <title>The genomes of four tapeworm species reveal adaptations to parasitism.</title>
        <authorList>
            <person name="Tsai I.J."/>
            <person name="Zarowiecki M."/>
            <person name="Holroyd N."/>
            <person name="Garciarrubio A."/>
            <person name="Sanchez-Flores A."/>
            <person name="Brooks K.L."/>
            <person name="Tracey A."/>
            <person name="Bobes R.J."/>
            <person name="Fragoso G."/>
            <person name="Sciutto E."/>
            <person name="Aslett M."/>
            <person name="Beasley H."/>
            <person name="Bennett H.M."/>
            <person name="Cai J."/>
            <person name="Camicia F."/>
            <person name="Clark R."/>
            <person name="Cucher M."/>
            <person name="De Silva N."/>
            <person name="Day T.A."/>
            <person name="Deplazes P."/>
            <person name="Estrada K."/>
            <person name="Fernandez C."/>
            <person name="Holland P.W."/>
            <person name="Hou J."/>
            <person name="Hu S."/>
            <person name="Huckvale T."/>
            <person name="Hung S.S."/>
            <person name="Kamenetzky L."/>
            <person name="Keane J.A."/>
            <person name="Kiss F."/>
            <person name="Koziol U."/>
            <person name="Lambert O."/>
            <person name="Liu K."/>
            <person name="Luo X."/>
            <person name="Luo Y."/>
            <person name="Macchiaroli N."/>
            <person name="Nichol S."/>
            <person name="Paps J."/>
            <person name="Parkinson J."/>
            <person name="Pouchkina-Stantcheva N."/>
            <person name="Riddiford N."/>
            <person name="Rosenzvit M."/>
            <person name="Salinas G."/>
            <person name="Wasmuth J.D."/>
            <person name="Zamanian M."/>
            <person name="Zheng Y."/>
            <person name="Cai X."/>
            <person name="Soberon X."/>
            <person name="Olson P.D."/>
            <person name="Laclette J.P."/>
            <person name="Brehm K."/>
            <person name="Berriman M."/>
            <person name="Garciarrubio A."/>
            <person name="Bobes R.J."/>
            <person name="Fragoso G."/>
            <person name="Sanchez-Flores A."/>
            <person name="Estrada K."/>
            <person name="Cevallos M.A."/>
            <person name="Morett E."/>
            <person name="Gonzalez V."/>
            <person name="Portillo T."/>
            <person name="Ochoa-Leyva A."/>
            <person name="Jose M.V."/>
            <person name="Sciutto E."/>
            <person name="Landa A."/>
            <person name="Jimenez L."/>
            <person name="Valdes V."/>
            <person name="Carrero J.C."/>
            <person name="Larralde C."/>
            <person name="Morales-Montor J."/>
            <person name="Limon-Lason J."/>
            <person name="Soberon X."/>
            <person name="Laclette J.P."/>
        </authorList>
    </citation>
    <scope>NUCLEOTIDE SEQUENCE [LARGE SCALE GENOMIC DNA]</scope>
</reference>
<feature type="coiled-coil region" evidence="1">
    <location>
        <begin position="118"/>
        <end position="145"/>
    </location>
</feature>
<name>A0A068Y6Q3_ECHMU</name>
<feature type="compositionally biased region" description="Polar residues" evidence="2">
    <location>
        <begin position="209"/>
        <end position="220"/>
    </location>
</feature>
<feature type="region of interest" description="Disordered" evidence="2">
    <location>
        <begin position="153"/>
        <end position="224"/>
    </location>
</feature>
<dbReference type="Gene3D" id="3.10.20.90">
    <property type="entry name" value="Phosphatidylinositol 3-kinase Catalytic Subunit, Chain A, domain 1"/>
    <property type="match status" value="1"/>
</dbReference>
<dbReference type="InterPro" id="IPR000270">
    <property type="entry name" value="PB1_dom"/>
</dbReference>
<dbReference type="PANTHER" id="PTHR15335:SF7">
    <property type="entry name" value="PROTEIN TFG"/>
    <property type="match status" value="1"/>
</dbReference>
<dbReference type="InterPro" id="IPR053793">
    <property type="entry name" value="PB1-like"/>
</dbReference>
<dbReference type="STRING" id="6211.A0A068Y6Q3"/>
<sequence>MSFMAAKTDGDFVGKLVIKAQLGDDLRRILIHNEELTYDELILMMQRVFKPKLDYLESFTIKYKDEDDEYITIAEEFDLSYAIRQYKTLRLKLVVPQAAELFANEVICGENTRHSLDIEGLFTEIKRLREDFSKLSEKFDQFVQDFKQELKTNSRSAAASPSPERSLEPLCDDGALPASSDEPPKLNHAPFPPQDSSAPPFESTLRKPSLSQPSEQQPTVCASLPPPISSVPVLQHEALPWSVVTTMKTPPTSSITGVAPTPPQPPQHLASSAGSFLPLGPIPPTQTQMQQQHALLPATNMASSHLSTSQPTLQPPGPRLAFMSGPPMPPQQSQQQQSIPPPRPPQLSAASATPPPIGGQFQSHMSPQVSMIPPLSGASSIVPPPPPMPLAGGRFPTSMVPPPPPQPGVLPPPHSGIPPTPPQPGVPPPPHSGVPPPPHPSVSSPPLQPGAPQLQSGMQRMPLQLGGPPSGPFGAPMPPPPTLVFFLLHINPLLLHTCMVSCSSYLSTYLSVPFSGRMTKISNISDPALTVDGLFANLGLWTSFY</sequence>
<feature type="compositionally biased region" description="Low complexity" evidence="2">
    <location>
        <begin position="154"/>
        <end position="164"/>
    </location>
</feature>
<feature type="compositionally biased region" description="Pro residues" evidence="2">
    <location>
        <begin position="399"/>
        <end position="440"/>
    </location>
</feature>
<organism evidence="4 5">
    <name type="scientific">Echinococcus multilocularis</name>
    <name type="common">Fox tapeworm</name>
    <dbReference type="NCBI Taxonomy" id="6211"/>
    <lineage>
        <taxon>Eukaryota</taxon>
        <taxon>Metazoa</taxon>
        <taxon>Spiralia</taxon>
        <taxon>Lophotrochozoa</taxon>
        <taxon>Platyhelminthes</taxon>
        <taxon>Cestoda</taxon>
        <taxon>Eucestoda</taxon>
        <taxon>Cyclophyllidea</taxon>
        <taxon>Taeniidae</taxon>
        <taxon>Echinococcus</taxon>
    </lineage>
</organism>
<dbReference type="GO" id="GO:0042802">
    <property type="term" value="F:identical protein binding"/>
    <property type="evidence" value="ECO:0007669"/>
    <property type="project" value="InterPro"/>
</dbReference>
<dbReference type="Pfam" id="PF00564">
    <property type="entry name" value="PB1"/>
    <property type="match status" value="1"/>
</dbReference>
<feature type="domain" description="PB1" evidence="3">
    <location>
        <begin position="15"/>
        <end position="98"/>
    </location>
</feature>
<proteinExistence type="predicted"/>
<feature type="compositionally biased region" description="Polar residues" evidence="2">
    <location>
        <begin position="301"/>
        <end position="312"/>
    </location>
</feature>
<protein>
    <submittedName>
        <fullName evidence="4">Protein TFG</fullName>
    </submittedName>
</protein>
<dbReference type="SUPFAM" id="SSF54277">
    <property type="entry name" value="CAD &amp; PB1 domains"/>
    <property type="match status" value="1"/>
</dbReference>
<evidence type="ECO:0000259" key="3">
    <source>
        <dbReference type="PROSITE" id="PS51745"/>
    </source>
</evidence>
<dbReference type="InterPro" id="IPR033512">
    <property type="entry name" value="TFG"/>
</dbReference>
<feature type="region of interest" description="Disordered" evidence="2">
    <location>
        <begin position="301"/>
        <end position="470"/>
    </location>
</feature>
<evidence type="ECO:0000256" key="1">
    <source>
        <dbReference type="SAM" id="Coils"/>
    </source>
</evidence>
<dbReference type="SMART" id="SM00666">
    <property type="entry name" value="PB1"/>
    <property type="match status" value="1"/>
</dbReference>